<feature type="non-terminal residue" evidence="2">
    <location>
        <position position="1"/>
    </location>
</feature>
<proteinExistence type="predicted"/>
<keyword evidence="3" id="KW-1185">Reference proteome</keyword>
<dbReference type="Pfam" id="PF07727">
    <property type="entry name" value="RVT_2"/>
    <property type="match status" value="1"/>
</dbReference>
<evidence type="ECO:0000313" key="3">
    <source>
        <dbReference type="Proteomes" id="UP000257109"/>
    </source>
</evidence>
<protein>
    <recommendedName>
        <fullName evidence="1">Reverse transcriptase Ty1/copia-type domain-containing protein</fullName>
    </recommendedName>
</protein>
<evidence type="ECO:0000259" key="1">
    <source>
        <dbReference type="Pfam" id="PF07727"/>
    </source>
</evidence>
<evidence type="ECO:0000313" key="2">
    <source>
        <dbReference type="EMBL" id="RDX64492.1"/>
    </source>
</evidence>
<dbReference type="STRING" id="157652.A0A371EEM9"/>
<sequence length="205" mass="23659">MAQMPEIGPASGGKGWDTSSPDNLGVLQSNIVVCEPTNFEEATMVEKWLVAMKEELSMIERNQTWELIPRPHDRNVIGTKFNLDGSINKHKARFVVKDYSQIFGIVYSNTFALVEIYVEQPKRFRDQWPRRRSLLAKQSLYDLKQAPKVWYNIINDHLLHLDFQKSLYEATLYVKSVGPNILIIYLYVDDLLIIGSNLTLIEKLT</sequence>
<comment type="caution">
    <text evidence="2">The sequence shown here is derived from an EMBL/GenBank/DDBJ whole genome shotgun (WGS) entry which is preliminary data.</text>
</comment>
<organism evidence="2 3">
    <name type="scientific">Mucuna pruriens</name>
    <name type="common">Velvet bean</name>
    <name type="synonym">Dolichos pruriens</name>
    <dbReference type="NCBI Taxonomy" id="157652"/>
    <lineage>
        <taxon>Eukaryota</taxon>
        <taxon>Viridiplantae</taxon>
        <taxon>Streptophyta</taxon>
        <taxon>Embryophyta</taxon>
        <taxon>Tracheophyta</taxon>
        <taxon>Spermatophyta</taxon>
        <taxon>Magnoliopsida</taxon>
        <taxon>eudicotyledons</taxon>
        <taxon>Gunneridae</taxon>
        <taxon>Pentapetalae</taxon>
        <taxon>rosids</taxon>
        <taxon>fabids</taxon>
        <taxon>Fabales</taxon>
        <taxon>Fabaceae</taxon>
        <taxon>Papilionoideae</taxon>
        <taxon>50 kb inversion clade</taxon>
        <taxon>NPAAA clade</taxon>
        <taxon>indigoferoid/millettioid clade</taxon>
        <taxon>Phaseoleae</taxon>
        <taxon>Mucuna</taxon>
    </lineage>
</organism>
<accession>A0A371EEM9</accession>
<dbReference type="InterPro" id="IPR013103">
    <property type="entry name" value="RVT_2"/>
</dbReference>
<dbReference type="OrthoDB" id="1000646at2759"/>
<dbReference type="AlphaFoldDB" id="A0A371EEM9"/>
<dbReference type="EMBL" id="QJKJ01014356">
    <property type="protein sequence ID" value="RDX64492.1"/>
    <property type="molecule type" value="Genomic_DNA"/>
</dbReference>
<dbReference type="Proteomes" id="UP000257109">
    <property type="component" value="Unassembled WGS sequence"/>
</dbReference>
<feature type="domain" description="Reverse transcriptase Ty1/copia-type" evidence="1">
    <location>
        <begin position="115"/>
        <end position="203"/>
    </location>
</feature>
<reference evidence="2" key="1">
    <citation type="submission" date="2018-05" db="EMBL/GenBank/DDBJ databases">
        <title>Draft genome of Mucuna pruriens seed.</title>
        <authorList>
            <person name="Nnadi N.E."/>
            <person name="Vos R."/>
            <person name="Hasami M.H."/>
            <person name="Devisetty U.K."/>
            <person name="Aguiy J.C."/>
        </authorList>
    </citation>
    <scope>NUCLEOTIDE SEQUENCE [LARGE SCALE GENOMIC DNA]</scope>
    <source>
        <strain evidence="2">JCA_2017</strain>
    </source>
</reference>
<gene>
    <name evidence="2" type="ORF">CR513_56947</name>
</gene>
<name>A0A371EEM9_MUCPR</name>